<dbReference type="InterPro" id="IPR010890">
    <property type="entry name" value="PriC"/>
</dbReference>
<keyword evidence="2" id="KW-1185">Reference proteome</keyword>
<dbReference type="InterPro" id="IPR038338">
    <property type="entry name" value="PriC_sf"/>
</dbReference>
<protein>
    <recommendedName>
        <fullName evidence="3">Restart primosome assembly protein PriC</fullName>
    </recommendedName>
</protein>
<dbReference type="EMBL" id="BSNC01000005">
    <property type="protein sequence ID" value="GLP96932.1"/>
    <property type="molecule type" value="Genomic_DNA"/>
</dbReference>
<dbReference type="Gene3D" id="1.20.1270.340">
    <property type="match status" value="1"/>
</dbReference>
<dbReference type="AlphaFoldDB" id="A0AA37RY83"/>
<organism evidence="1 2">
    <name type="scientific">Paraferrimonas sedimenticola</name>
    <dbReference type="NCBI Taxonomy" id="375674"/>
    <lineage>
        <taxon>Bacteria</taxon>
        <taxon>Pseudomonadati</taxon>
        <taxon>Pseudomonadota</taxon>
        <taxon>Gammaproteobacteria</taxon>
        <taxon>Alteromonadales</taxon>
        <taxon>Ferrimonadaceae</taxon>
        <taxon>Paraferrimonas</taxon>
    </lineage>
</organism>
<name>A0AA37RY83_9GAMM</name>
<gene>
    <name evidence="1" type="ORF">GCM10007895_22380</name>
</gene>
<comment type="caution">
    <text evidence="1">The sequence shown here is derived from an EMBL/GenBank/DDBJ whole genome shotgun (WGS) entry which is preliminary data.</text>
</comment>
<accession>A0AA37RY83</accession>
<evidence type="ECO:0000313" key="2">
    <source>
        <dbReference type="Proteomes" id="UP001161422"/>
    </source>
</evidence>
<dbReference type="RefSeq" id="WP_095504240.1">
    <property type="nucleotide sequence ID" value="NZ_BSNC01000005.1"/>
</dbReference>
<evidence type="ECO:0000313" key="1">
    <source>
        <dbReference type="EMBL" id="GLP96932.1"/>
    </source>
</evidence>
<reference evidence="1" key="1">
    <citation type="journal article" date="2014" name="Int. J. Syst. Evol. Microbiol.">
        <title>Complete genome sequence of Corynebacterium casei LMG S-19264T (=DSM 44701T), isolated from a smear-ripened cheese.</title>
        <authorList>
            <consortium name="US DOE Joint Genome Institute (JGI-PGF)"/>
            <person name="Walter F."/>
            <person name="Albersmeier A."/>
            <person name="Kalinowski J."/>
            <person name="Ruckert C."/>
        </authorList>
    </citation>
    <scope>NUCLEOTIDE SEQUENCE</scope>
    <source>
        <strain evidence="1">NBRC 101628</strain>
    </source>
</reference>
<dbReference type="Proteomes" id="UP001161422">
    <property type="component" value="Unassembled WGS sequence"/>
</dbReference>
<sequence length="214" mass="24689">MANAIARMRTQLNALANQARAHDQSLTQGARRIMANKNRFYQQLFEQHGGLLLPCVNSVAKEVDRLETMLAKKADAATIEALCLRIQDMFRALNLALNTTSVTVTQEQKSRQSAKQMWHKRQAEKLRVAEAKSAQEFSWIPIEVYQDPNRLEAEIAKHKQWLAKLELSLQKLEIRVHRCHGADKIRCQNELLTLDKRREQCRRALAHLQKRLSS</sequence>
<evidence type="ECO:0008006" key="3">
    <source>
        <dbReference type="Google" id="ProtNLM"/>
    </source>
</evidence>
<dbReference type="Pfam" id="PF07445">
    <property type="entry name" value="PriC"/>
    <property type="match status" value="1"/>
</dbReference>
<proteinExistence type="predicted"/>
<reference evidence="1" key="2">
    <citation type="submission" date="2023-01" db="EMBL/GenBank/DDBJ databases">
        <title>Draft genome sequence of Paraferrimonas sedimenticola strain NBRC 101628.</title>
        <authorList>
            <person name="Sun Q."/>
            <person name="Mori K."/>
        </authorList>
    </citation>
    <scope>NUCLEOTIDE SEQUENCE</scope>
    <source>
        <strain evidence="1">NBRC 101628</strain>
    </source>
</reference>